<evidence type="ECO:0000259" key="11">
    <source>
        <dbReference type="Pfam" id="PF08245"/>
    </source>
</evidence>
<name>A0A6N9NHC1_9FLAO</name>
<evidence type="ECO:0000259" key="9">
    <source>
        <dbReference type="Pfam" id="PF01225"/>
    </source>
</evidence>
<feature type="binding site" evidence="7">
    <location>
        <position position="378"/>
    </location>
    <ligand>
        <name>meso-2,6-diaminopimelate</name>
        <dbReference type="ChEBI" id="CHEBI:57791"/>
    </ligand>
</feature>
<proteinExistence type="inferred from homology"/>
<dbReference type="GO" id="GO:0071555">
    <property type="term" value="P:cell wall organization"/>
    <property type="evidence" value="ECO:0007669"/>
    <property type="project" value="UniProtKB-KW"/>
</dbReference>
<dbReference type="SUPFAM" id="SSF53623">
    <property type="entry name" value="MurD-like peptide ligases, catalytic domain"/>
    <property type="match status" value="1"/>
</dbReference>
<comment type="subcellular location">
    <subcellularLocation>
        <location evidence="7 8">Cytoplasm</location>
    </subcellularLocation>
</comment>
<feature type="modified residue" description="N6-carboxylysine" evidence="7">
    <location>
        <position position="221"/>
    </location>
</feature>
<dbReference type="InterPro" id="IPR036565">
    <property type="entry name" value="Mur-like_cat_sf"/>
</dbReference>
<keyword evidence="13" id="KW-1185">Reference proteome</keyword>
<feature type="binding site" evidence="7">
    <location>
        <position position="187"/>
    </location>
    <ligand>
        <name>UDP-N-acetyl-alpha-D-muramoyl-L-alanyl-D-glutamate</name>
        <dbReference type="ChEBI" id="CHEBI:83900"/>
    </ligand>
</feature>
<dbReference type="InterPro" id="IPR035911">
    <property type="entry name" value="MurE/MurF_N"/>
</dbReference>
<dbReference type="Gene3D" id="3.40.1390.10">
    <property type="entry name" value="MurE/MurF, N-terminal domain"/>
    <property type="match status" value="1"/>
</dbReference>
<accession>A0A6N9NHC1</accession>
<keyword evidence="7 12" id="KW-0436">Ligase</keyword>
<dbReference type="NCBIfam" id="NF001126">
    <property type="entry name" value="PRK00139.1-4"/>
    <property type="match status" value="1"/>
</dbReference>
<comment type="caution">
    <text evidence="7">Lacks conserved residue(s) required for the propagation of feature annotation.</text>
</comment>
<comment type="PTM">
    <text evidence="7">Carboxylation is probably crucial for Mg(2+) binding and, consequently, for the gamma-phosphate positioning of ATP.</text>
</comment>
<dbReference type="GO" id="GO:0008360">
    <property type="term" value="P:regulation of cell shape"/>
    <property type="evidence" value="ECO:0007669"/>
    <property type="project" value="UniProtKB-KW"/>
</dbReference>
<comment type="function">
    <text evidence="7">Catalyzes the addition of meso-diaminopimelic acid to the nucleotide precursor UDP-N-acetylmuramoyl-L-alanyl-D-glutamate (UMAG) in the biosynthesis of bacterial cell-wall peptidoglycan.</text>
</comment>
<keyword evidence="2 7" id="KW-0132">Cell division</keyword>
<dbReference type="GO" id="GO:0008765">
    <property type="term" value="F:UDP-N-acetylmuramoylalanyl-D-glutamate-2,6-diaminopimelate ligase activity"/>
    <property type="evidence" value="ECO:0007669"/>
    <property type="project" value="UniProtKB-UniRule"/>
</dbReference>
<dbReference type="Pfam" id="PF02875">
    <property type="entry name" value="Mur_ligase_C"/>
    <property type="match status" value="1"/>
</dbReference>
<evidence type="ECO:0000256" key="4">
    <source>
        <dbReference type="ARBA" id="ARBA00022984"/>
    </source>
</evidence>
<dbReference type="AlphaFoldDB" id="A0A6N9NHC1"/>
<dbReference type="GO" id="GO:0005524">
    <property type="term" value="F:ATP binding"/>
    <property type="evidence" value="ECO:0007669"/>
    <property type="project" value="UniProtKB-UniRule"/>
</dbReference>
<comment type="catalytic activity">
    <reaction evidence="7">
        <text>UDP-N-acetyl-alpha-D-muramoyl-L-alanyl-D-glutamate + meso-2,6-diaminopimelate + ATP = UDP-N-acetyl-alpha-D-muramoyl-L-alanyl-gamma-D-glutamyl-meso-2,6-diaminopimelate + ADP + phosphate + H(+)</text>
        <dbReference type="Rhea" id="RHEA:23676"/>
        <dbReference type="ChEBI" id="CHEBI:15378"/>
        <dbReference type="ChEBI" id="CHEBI:30616"/>
        <dbReference type="ChEBI" id="CHEBI:43474"/>
        <dbReference type="ChEBI" id="CHEBI:57791"/>
        <dbReference type="ChEBI" id="CHEBI:83900"/>
        <dbReference type="ChEBI" id="CHEBI:83905"/>
        <dbReference type="ChEBI" id="CHEBI:456216"/>
        <dbReference type="EC" id="6.3.2.13"/>
    </reaction>
</comment>
<evidence type="ECO:0000256" key="5">
    <source>
        <dbReference type="ARBA" id="ARBA00023306"/>
    </source>
</evidence>
<evidence type="ECO:0000259" key="10">
    <source>
        <dbReference type="Pfam" id="PF02875"/>
    </source>
</evidence>
<dbReference type="GO" id="GO:0009252">
    <property type="term" value="P:peptidoglycan biosynthetic process"/>
    <property type="evidence" value="ECO:0007669"/>
    <property type="project" value="UniProtKB-UniRule"/>
</dbReference>
<dbReference type="GO" id="GO:0051301">
    <property type="term" value="P:cell division"/>
    <property type="evidence" value="ECO:0007669"/>
    <property type="project" value="UniProtKB-KW"/>
</dbReference>
<dbReference type="Pfam" id="PF01225">
    <property type="entry name" value="Mur_ligase"/>
    <property type="match status" value="1"/>
</dbReference>
<keyword evidence="7" id="KW-0547">Nucleotide-binding</keyword>
<dbReference type="Proteomes" id="UP000470771">
    <property type="component" value="Unassembled WGS sequence"/>
</dbReference>
<feature type="binding site" evidence="7">
    <location>
        <position position="31"/>
    </location>
    <ligand>
        <name>UDP-N-acetyl-alpha-D-muramoyl-L-alanyl-D-glutamate</name>
        <dbReference type="ChEBI" id="CHEBI:83900"/>
    </ligand>
</feature>
<comment type="pathway">
    <text evidence="7 8">Cell wall biogenesis; peptidoglycan biosynthesis.</text>
</comment>
<dbReference type="EMBL" id="WWNE01000004">
    <property type="protein sequence ID" value="NBG65224.1"/>
    <property type="molecule type" value="Genomic_DNA"/>
</dbReference>
<gene>
    <name evidence="7" type="primary">murE</name>
    <name evidence="12" type="ORF">GQN54_03800</name>
</gene>
<dbReference type="GO" id="GO:0005737">
    <property type="term" value="C:cytoplasm"/>
    <property type="evidence" value="ECO:0007669"/>
    <property type="project" value="UniProtKB-SubCell"/>
</dbReference>
<comment type="cofactor">
    <cofactor evidence="7">
        <name>Mg(2+)</name>
        <dbReference type="ChEBI" id="CHEBI:18420"/>
    </cofactor>
</comment>
<evidence type="ECO:0000256" key="8">
    <source>
        <dbReference type="RuleBase" id="RU004135"/>
    </source>
</evidence>
<feature type="binding site" evidence="7">
    <location>
        <begin position="402"/>
        <end position="405"/>
    </location>
    <ligand>
        <name>meso-2,6-diaminopimelate</name>
        <dbReference type="ChEBI" id="CHEBI:57791"/>
    </ligand>
</feature>
<evidence type="ECO:0000313" key="12">
    <source>
        <dbReference type="EMBL" id="NBG65224.1"/>
    </source>
</evidence>
<feature type="binding site" evidence="7">
    <location>
        <begin position="154"/>
        <end position="155"/>
    </location>
    <ligand>
        <name>UDP-N-acetyl-alpha-D-muramoyl-L-alanyl-D-glutamate</name>
        <dbReference type="ChEBI" id="CHEBI:83900"/>
    </ligand>
</feature>
<dbReference type="Pfam" id="PF08245">
    <property type="entry name" value="Mur_ligase_M"/>
    <property type="match status" value="1"/>
</dbReference>
<dbReference type="RefSeq" id="WP_160632156.1">
    <property type="nucleotide sequence ID" value="NZ_WWNE01000004.1"/>
</dbReference>
<evidence type="ECO:0000256" key="1">
    <source>
        <dbReference type="ARBA" id="ARBA00005898"/>
    </source>
</evidence>
<dbReference type="HAMAP" id="MF_00208">
    <property type="entry name" value="MurE"/>
    <property type="match status" value="1"/>
</dbReference>
<dbReference type="EC" id="6.3.2.13" evidence="7"/>
<keyword evidence="7" id="KW-0963">Cytoplasm</keyword>
<sequence length="486" mass="53603">MKLLKDILYKVAILEVHGTTNVEVSDISFDSRSVIEGGVYVAQKGLKVDGHDFIEGAIAKGAVAIICEDLPQEMSTAITFVKVKSTHEALAFMAANFYDNPSEDIQLVGVTGTNGKTTTVTLLYNLFKKLGYKVGLLSTVVNYIDEKEVKATHTTPDSLSVNKLLSQMVAAGCEYCFMEVSSHAVVQNRVLGLHFKGGVFTNISHDHLDYHKTFDEYIAAKRGFFTQLGKDSFALSNKDDKRAEVMLQESKAKKNYYAVKAAADFKCKIMESNFTGLLLKIDDQEVWCPIIGKFNAYNLTAVYATAILLGQNKIEVLTALSSLRPVEGRFEYIRVNDISGIVDYAHTPDALENVLKTIKEIRTGNEQVITVVGCGGDRDTTKRPLMAGIAAELSDRVILTSDNPRTEDPQQIIEEMKVGLDPVNKKKANAITDRKEAIRMACALAKSGDIILVAGKGHENYQEINGVRNHFDDMEILQETLNELNA</sequence>
<dbReference type="InterPro" id="IPR005761">
    <property type="entry name" value="UDP-N-AcMur-Glu-dNH2Pim_ligase"/>
</dbReference>
<feature type="binding site" evidence="7">
    <location>
        <begin position="112"/>
        <end position="118"/>
    </location>
    <ligand>
        <name>ATP</name>
        <dbReference type="ChEBI" id="CHEBI:30616"/>
    </ligand>
</feature>
<dbReference type="Gene3D" id="3.90.190.20">
    <property type="entry name" value="Mur ligase, C-terminal domain"/>
    <property type="match status" value="1"/>
</dbReference>
<dbReference type="SUPFAM" id="SSF53244">
    <property type="entry name" value="MurD-like peptide ligases, peptide-binding domain"/>
    <property type="match status" value="1"/>
</dbReference>
<keyword evidence="5 7" id="KW-0131">Cell cycle</keyword>
<keyword evidence="3 7" id="KW-0133">Cell shape</keyword>
<feature type="binding site" evidence="7">
    <location>
        <position position="181"/>
    </location>
    <ligand>
        <name>UDP-N-acetyl-alpha-D-muramoyl-L-alanyl-D-glutamate</name>
        <dbReference type="ChEBI" id="CHEBI:83900"/>
    </ligand>
</feature>
<keyword evidence="4 7" id="KW-0573">Peptidoglycan synthesis</keyword>
<keyword evidence="7" id="KW-0067">ATP-binding</keyword>
<dbReference type="GO" id="GO:0000287">
    <property type="term" value="F:magnesium ion binding"/>
    <property type="evidence" value="ECO:0007669"/>
    <property type="project" value="UniProtKB-UniRule"/>
</dbReference>
<feature type="short sequence motif" description="Meso-diaminopimelate recognition motif" evidence="7">
    <location>
        <begin position="402"/>
        <end position="405"/>
    </location>
</feature>
<dbReference type="PANTHER" id="PTHR23135">
    <property type="entry name" value="MUR LIGASE FAMILY MEMBER"/>
    <property type="match status" value="1"/>
</dbReference>
<dbReference type="InterPro" id="IPR036615">
    <property type="entry name" value="Mur_ligase_C_dom_sf"/>
</dbReference>
<comment type="similarity">
    <text evidence="1 7">Belongs to the MurCDEF family. MurE subfamily.</text>
</comment>
<evidence type="ECO:0000256" key="2">
    <source>
        <dbReference type="ARBA" id="ARBA00022618"/>
    </source>
</evidence>
<dbReference type="Gene3D" id="3.40.1190.10">
    <property type="entry name" value="Mur-like, catalytic domain"/>
    <property type="match status" value="1"/>
</dbReference>
<dbReference type="InterPro" id="IPR004101">
    <property type="entry name" value="Mur_ligase_C"/>
</dbReference>
<dbReference type="NCBIfam" id="TIGR01085">
    <property type="entry name" value="murE"/>
    <property type="match status" value="1"/>
</dbReference>
<dbReference type="InterPro" id="IPR000713">
    <property type="entry name" value="Mur_ligase_N"/>
</dbReference>
<protein>
    <recommendedName>
        <fullName evidence="7">UDP-N-acetylmuramoyl-L-alanyl-D-glutamate--2,6-diaminopimelate ligase</fullName>
        <ecNumber evidence="7">6.3.2.13</ecNumber>
    </recommendedName>
    <alternativeName>
        <fullName evidence="7">Meso-A2pm-adding enzyme</fullName>
    </alternativeName>
    <alternativeName>
        <fullName evidence="7">Meso-diaminopimelate-adding enzyme</fullName>
    </alternativeName>
    <alternativeName>
        <fullName evidence="7">UDP-MurNAc-L-Ala-D-Glu:meso-diaminopimelate ligase</fullName>
    </alternativeName>
    <alternativeName>
        <fullName evidence="7">UDP-MurNAc-tripeptide synthetase</fullName>
    </alternativeName>
    <alternativeName>
        <fullName evidence="7">UDP-N-acetylmuramyl-tripeptide synthetase</fullName>
    </alternativeName>
</protein>
<dbReference type="PANTHER" id="PTHR23135:SF4">
    <property type="entry name" value="UDP-N-ACETYLMURAMOYL-L-ALANYL-D-GLUTAMATE--2,6-DIAMINOPIMELATE LIGASE MURE HOMOLOG, CHLOROPLASTIC"/>
    <property type="match status" value="1"/>
</dbReference>
<feature type="domain" description="Mur ligase central" evidence="11">
    <location>
        <begin position="110"/>
        <end position="305"/>
    </location>
</feature>
<dbReference type="InterPro" id="IPR013221">
    <property type="entry name" value="Mur_ligase_cen"/>
</dbReference>
<evidence type="ECO:0000313" key="13">
    <source>
        <dbReference type="Proteomes" id="UP000470771"/>
    </source>
</evidence>
<feature type="domain" description="Mur ligase N-terminal catalytic" evidence="9">
    <location>
        <begin position="24"/>
        <end position="98"/>
    </location>
</feature>
<evidence type="ECO:0000256" key="7">
    <source>
        <dbReference type="HAMAP-Rule" id="MF_00208"/>
    </source>
</evidence>
<feature type="binding site" evidence="7">
    <location>
        <position position="455"/>
    </location>
    <ligand>
        <name>meso-2,6-diaminopimelate</name>
        <dbReference type="ChEBI" id="CHEBI:57791"/>
    </ligand>
</feature>
<feature type="binding site" evidence="7">
    <location>
        <position position="459"/>
    </location>
    <ligand>
        <name>meso-2,6-diaminopimelate</name>
        <dbReference type="ChEBI" id="CHEBI:57791"/>
    </ligand>
</feature>
<evidence type="ECO:0000256" key="6">
    <source>
        <dbReference type="ARBA" id="ARBA00023316"/>
    </source>
</evidence>
<feature type="domain" description="Mur ligase C-terminal" evidence="10">
    <location>
        <begin position="328"/>
        <end position="457"/>
    </location>
</feature>
<organism evidence="12 13">
    <name type="scientific">Acidiluteibacter ferrifornacis</name>
    <dbReference type="NCBI Taxonomy" id="2692424"/>
    <lineage>
        <taxon>Bacteria</taxon>
        <taxon>Pseudomonadati</taxon>
        <taxon>Bacteroidota</taxon>
        <taxon>Flavobacteriia</taxon>
        <taxon>Flavobacteriales</taxon>
        <taxon>Cryomorphaceae</taxon>
        <taxon>Acidiluteibacter</taxon>
    </lineage>
</organism>
<evidence type="ECO:0000256" key="3">
    <source>
        <dbReference type="ARBA" id="ARBA00022960"/>
    </source>
</evidence>
<reference evidence="12 13" key="1">
    <citation type="submission" date="2019-12" db="EMBL/GenBank/DDBJ databases">
        <authorList>
            <person name="Zhao J."/>
        </authorList>
    </citation>
    <scope>NUCLEOTIDE SEQUENCE [LARGE SCALE GENOMIC DNA]</scope>
    <source>
        <strain evidence="12 13">S-15</strain>
    </source>
</reference>
<keyword evidence="7" id="KW-0460">Magnesium</keyword>
<comment type="caution">
    <text evidence="12">The sequence shown here is derived from an EMBL/GenBank/DDBJ whole genome shotgun (WGS) entry which is preliminary data.</text>
</comment>
<keyword evidence="6 7" id="KW-0961">Cell wall biogenesis/degradation</keyword>
<feature type="binding site" evidence="7">
    <location>
        <position position="189"/>
    </location>
    <ligand>
        <name>UDP-N-acetyl-alpha-D-muramoyl-L-alanyl-D-glutamate</name>
        <dbReference type="ChEBI" id="CHEBI:83900"/>
    </ligand>
</feature>
<dbReference type="SUPFAM" id="SSF63418">
    <property type="entry name" value="MurE/MurF N-terminal domain"/>
    <property type="match status" value="1"/>
</dbReference>
<dbReference type="UniPathway" id="UPA00219"/>